<proteinExistence type="predicted"/>
<comment type="caution">
    <text evidence="1">The sequence shown here is derived from an EMBL/GenBank/DDBJ whole genome shotgun (WGS) entry which is preliminary data.</text>
</comment>
<gene>
    <name evidence="1" type="ORF">S06H3_02877</name>
</gene>
<dbReference type="AlphaFoldDB" id="X1K9L2"/>
<evidence type="ECO:0000313" key="1">
    <source>
        <dbReference type="EMBL" id="GAH90325.1"/>
    </source>
</evidence>
<organism evidence="1">
    <name type="scientific">marine sediment metagenome</name>
    <dbReference type="NCBI Taxonomy" id="412755"/>
    <lineage>
        <taxon>unclassified sequences</taxon>
        <taxon>metagenomes</taxon>
        <taxon>ecological metagenomes</taxon>
    </lineage>
</organism>
<accession>X1K9L2</accession>
<protein>
    <submittedName>
        <fullName evidence="1">Uncharacterized protein</fullName>
    </submittedName>
</protein>
<dbReference type="EMBL" id="BARV01000886">
    <property type="protein sequence ID" value="GAH90325.1"/>
    <property type="molecule type" value="Genomic_DNA"/>
</dbReference>
<reference evidence="1" key="1">
    <citation type="journal article" date="2014" name="Front. Microbiol.">
        <title>High frequency of phylogenetically diverse reductive dehalogenase-homologous genes in deep subseafloor sedimentary metagenomes.</title>
        <authorList>
            <person name="Kawai M."/>
            <person name="Futagami T."/>
            <person name="Toyoda A."/>
            <person name="Takaki Y."/>
            <person name="Nishi S."/>
            <person name="Hori S."/>
            <person name="Arai W."/>
            <person name="Tsubouchi T."/>
            <person name="Morono Y."/>
            <person name="Uchiyama I."/>
            <person name="Ito T."/>
            <person name="Fujiyama A."/>
            <person name="Inagaki F."/>
            <person name="Takami H."/>
        </authorList>
    </citation>
    <scope>NUCLEOTIDE SEQUENCE</scope>
    <source>
        <strain evidence="1">Expedition CK06-06</strain>
    </source>
</reference>
<sequence length="138" mass="14686">MPISNPASGWPTTFLQLSDTPGSYAGHGDKRVAVNAAPNALEFETAVTSGSYVGNDTTSRAIPHGLGVTPKLVLIHTTSRVNWFRIIDGIGKIFEMSTEAWTATVTAMDDTNFYVGKSIDFIKSANGSGITHNWVAIG</sequence>
<name>X1K9L2_9ZZZZ</name>